<protein>
    <submittedName>
        <fullName evidence="2">Putative membrane protein</fullName>
    </submittedName>
</protein>
<feature type="transmembrane region" description="Helical" evidence="1">
    <location>
        <begin position="31"/>
        <end position="52"/>
    </location>
</feature>
<keyword evidence="3" id="KW-1185">Reference proteome</keyword>
<evidence type="ECO:0000256" key="1">
    <source>
        <dbReference type="SAM" id="Phobius"/>
    </source>
</evidence>
<sequence>MIYFLEFLKGASWAFLLFGALYYFNIYENSIFHLCIGAIPGFFMLIISFLLLENYELKESLKSKEK</sequence>
<dbReference type="AlphaFoldDB" id="A0A222MY98"/>
<dbReference type="KEGG" id="cavi:CAV_1143"/>
<accession>A0A222MY98</accession>
<dbReference type="OrthoDB" id="5363025at2"/>
<name>A0A222MY98_9BACT</name>
<dbReference type="EMBL" id="CP022347">
    <property type="protein sequence ID" value="ASQ30771.1"/>
    <property type="molecule type" value="Genomic_DNA"/>
</dbReference>
<organism evidence="2 3">
    <name type="scientific">Campylobacter avium LMG 24591</name>
    <dbReference type="NCBI Taxonomy" id="522484"/>
    <lineage>
        <taxon>Bacteria</taxon>
        <taxon>Pseudomonadati</taxon>
        <taxon>Campylobacterota</taxon>
        <taxon>Epsilonproteobacteria</taxon>
        <taxon>Campylobacterales</taxon>
        <taxon>Campylobacteraceae</taxon>
        <taxon>Campylobacter</taxon>
    </lineage>
</organism>
<keyword evidence="1" id="KW-1133">Transmembrane helix</keyword>
<gene>
    <name evidence="2" type="ORF">CAV_1143</name>
</gene>
<reference evidence="2 3" key="1">
    <citation type="submission" date="2017-07" db="EMBL/GenBank/DDBJ databases">
        <title>Analysis of two Campylobacter avium genomes and identification of a novel hippuricase gene.</title>
        <authorList>
            <person name="Miller W.G."/>
            <person name="Chapman M.H."/>
            <person name="Yee E."/>
            <person name="Revez J."/>
            <person name="Bono J.L."/>
            <person name="Rossi M."/>
        </authorList>
    </citation>
    <scope>NUCLEOTIDE SEQUENCE [LARGE SCALE GENOMIC DNA]</scope>
    <source>
        <strain evidence="2 3">LMG 24591</strain>
    </source>
</reference>
<proteinExistence type="predicted"/>
<feature type="transmembrane region" description="Helical" evidence="1">
    <location>
        <begin position="7"/>
        <end position="25"/>
    </location>
</feature>
<dbReference type="RefSeq" id="WP_094325577.1">
    <property type="nucleotide sequence ID" value="NZ_CP022347.1"/>
</dbReference>
<dbReference type="Proteomes" id="UP000201169">
    <property type="component" value="Chromosome"/>
</dbReference>
<keyword evidence="1" id="KW-0472">Membrane</keyword>
<evidence type="ECO:0000313" key="2">
    <source>
        <dbReference type="EMBL" id="ASQ30771.1"/>
    </source>
</evidence>
<keyword evidence="1" id="KW-0812">Transmembrane</keyword>
<evidence type="ECO:0000313" key="3">
    <source>
        <dbReference type="Proteomes" id="UP000201169"/>
    </source>
</evidence>